<comment type="caution">
    <text evidence="1">The sequence shown here is derived from an EMBL/GenBank/DDBJ whole genome shotgun (WGS) entry which is preliminary data.</text>
</comment>
<dbReference type="AlphaFoldDB" id="A0AB34FGP9"/>
<dbReference type="EMBL" id="JAQHRD010000010">
    <property type="protein sequence ID" value="KAJ6437687.1"/>
    <property type="molecule type" value="Genomic_DNA"/>
</dbReference>
<name>A0AB34FGP9_9HYPO</name>
<dbReference type="Proteomes" id="UP001163105">
    <property type="component" value="Unassembled WGS sequence"/>
</dbReference>
<accession>A0AB34FGP9</accession>
<protein>
    <submittedName>
        <fullName evidence="1">Uncharacterized protein</fullName>
    </submittedName>
</protein>
<organism evidence="1 2">
    <name type="scientific">Purpureocillium lavendulum</name>
    <dbReference type="NCBI Taxonomy" id="1247861"/>
    <lineage>
        <taxon>Eukaryota</taxon>
        <taxon>Fungi</taxon>
        <taxon>Dikarya</taxon>
        <taxon>Ascomycota</taxon>
        <taxon>Pezizomycotina</taxon>
        <taxon>Sordariomycetes</taxon>
        <taxon>Hypocreomycetidae</taxon>
        <taxon>Hypocreales</taxon>
        <taxon>Ophiocordycipitaceae</taxon>
        <taxon>Purpureocillium</taxon>
    </lineage>
</organism>
<evidence type="ECO:0000313" key="2">
    <source>
        <dbReference type="Proteomes" id="UP001163105"/>
    </source>
</evidence>
<sequence>MAAIKSQNDEIAALTNHNSEIIGEIIVAIKAQNNKFAAIKKQNGEIKQEVGRHIVSQR</sequence>
<reference evidence="1" key="1">
    <citation type="submission" date="2023-01" db="EMBL/GenBank/DDBJ databases">
        <title>The growth and conidiation of Purpureocillium lavendulum are regulated by nitrogen source and histone H3K14 acetylation.</title>
        <authorList>
            <person name="Tang P."/>
            <person name="Han J."/>
            <person name="Zhang C."/>
            <person name="Tang P."/>
            <person name="Qi F."/>
            <person name="Zhang K."/>
            <person name="Liang L."/>
        </authorList>
    </citation>
    <scope>NUCLEOTIDE SEQUENCE</scope>
    <source>
        <strain evidence="1">YMF1.00683</strain>
    </source>
</reference>
<keyword evidence="2" id="KW-1185">Reference proteome</keyword>
<evidence type="ECO:0000313" key="1">
    <source>
        <dbReference type="EMBL" id="KAJ6437687.1"/>
    </source>
</evidence>
<gene>
    <name evidence="1" type="ORF">O9K51_09515</name>
</gene>
<proteinExistence type="predicted"/>